<reference evidence="2 3" key="1">
    <citation type="submission" date="2024-09" db="EMBL/GenBank/DDBJ databases">
        <title>Chromosome-scale assembly of Riccia fluitans.</title>
        <authorList>
            <person name="Paukszto L."/>
            <person name="Sawicki J."/>
            <person name="Karawczyk K."/>
            <person name="Piernik-Szablinska J."/>
            <person name="Szczecinska M."/>
            <person name="Mazdziarz M."/>
        </authorList>
    </citation>
    <scope>NUCLEOTIDE SEQUENCE [LARGE SCALE GENOMIC DNA]</scope>
    <source>
        <strain evidence="2">Rf_01</strain>
        <tissue evidence="2">Aerial parts of the thallus</tissue>
    </source>
</reference>
<keyword evidence="3" id="KW-1185">Reference proteome</keyword>
<dbReference type="EMBL" id="JBHFFA010000004">
    <property type="protein sequence ID" value="KAL2630419.1"/>
    <property type="molecule type" value="Genomic_DNA"/>
</dbReference>
<evidence type="ECO:0000313" key="2">
    <source>
        <dbReference type="EMBL" id="KAL2630419.1"/>
    </source>
</evidence>
<proteinExistence type="predicted"/>
<organism evidence="2 3">
    <name type="scientific">Riccia fluitans</name>
    <dbReference type="NCBI Taxonomy" id="41844"/>
    <lineage>
        <taxon>Eukaryota</taxon>
        <taxon>Viridiplantae</taxon>
        <taxon>Streptophyta</taxon>
        <taxon>Embryophyta</taxon>
        <taxon>Marchantiophyta</taxon>
        <taxon>Marchantiopsida</taxon>
        <taxon>Marchantiidae</taxon>
        <taxon>Marchantiales</taxon>
        <taxon>Ricciaceae</taxon>
        <taxon>Riccia</taxon>
    </lineage>
</organism>
<feature type="region of interest" description="Disordered" evidence="1">
    <location>
        <begin position="57"/>
        <end position="84"/>
    </location>
</feature>
<sequence length="84" mass="9082">MIWFSSPEQWEMVEKEIATGARGLQKLLHTVGNRLCSVGSPPLVSPGDQIAEIKYSKLPSSPSHGSGGMRTSSPWAEDNTVAEQ</sequence>
<accession>A0ABD1YJ34</accession>
<gene>
    <name evidence="2" type="ORF">R1flu_015105</name>
</gene>
<dbReference type="Proteomes" id="UP001605036">
    <property type="component" value="Unassembled WGS sequence"/>
</dbReference>
<comment type="caution">
    <text evidence="2">The sequence shown here is derived from an EMBL/GenBank/DDBJ whole genome shotgun (WGS) entry which is preliminary data.</text>
</comment>
<name>A0ABD1YJ34_9MARC</name>
<evidence type="ECO:0000256" key="1">
    <source>
        <dbReference type="SAM" id="MobiDB-lite"/>
    </source>
</evidence>
<protein>
    <submittedName>
        <fullName evidence="2">Uncharacterized protein</fullName>
    </submittedName>
</protein>
<evidence type="ECO:0000313" key="3">
    <source>
        <dbReference type="Proteomes" id="UP001605036"/>
    </source>
</evidence>
<dbReference type="AlphaFoldDB" id="A0ABD1YJ34"/>
<feature type="compositionally biased region" description="Polar residues" evidence="1">
    <location>
        <begin position="58"/>
        <end position="74"/>
    </location>
</feature>